<name>A0A2A3JTZ1_9RHOB</name>
<evidence type="ECO:0000313" key="4">
    <source>
        <dbReference type="Proteomes" id="UP000217448"/>
    </source>
</evidence>
<reference evidence="4" key="2">
    <citation type="submission" date="2023-07" db="EMBL/GenBank/DDBJ databases">
        <title>Yangia mangrovi SAOS 153D genome.</title>
        <authorList>
            <person name="Verma A."/>
            <person name="Pal Y."/>
            <person name="Sundharam S."/>
            <person name="Bisht B."/>
            <person name="Srinivasan K."/>
        </authorList>
    </citation>
    <scope>NUCLEOTIDE SEQUENCE [LARGE SCALE GENOMIC DNA]</scope>
    <source>
        <strain evidence="4">SAOS 153D</strain>
    </source>
</reference>
<dbReference type="OrthoDB" id="8479681at2"/>
<dbReference type="InterPro" id="IPR021959">
    <property type="entry name" value="DUF3576"/>
</dbReference>
<dbReference type="EMBL" id="NTHN01000214">
    <property type="protein sequence ID" value="PBD18633.1"/>
    <property type="molecule type" value="Genomic_DNA"/>
</dbReference>
<keyword evidence="1" id="KW-0732">Signal</keyword>
<reference evidence="3" key="1">
    <citation type="submission" date="2017-09" db="EMBL/GenBank/DDBJ databases">
        <title>Yangia sp. SAOS 153D whole genome sequencing.</title>
        <authorList>
            <person name="Verma A."/>
            <person name="Krishnamurthi S."/>
        </authorList>
    </citation>
    <scope>NUCLEOTIDE SEQUENCE [LARGE SCALE GENOMIC DNA]</scope>
    <source>
        <strain evidence="3">SAOS 153D</strain>
    </source>
</reference>
<reference evidence="2" key="3">
    <citation type="submission" date="2024-05" db="EMBL/GenBank/DDBJ databases">
        <title>Yangia mangrovi SAOS 153D genome.</title>
        <authorList>
            <person name="Verma A."/>
            <person name="Pal Y."/>
            <person name="Sundharam S."/>
            <person name="Bisht B."/>
            <person name="Srinivasan K."/>
        </authorList>
    </citation>
    <scope>NUCLEOTIDE SEQUENCE</scope>
    <source>
        <strain evidence="2">SAOS 153D</strain>
    </source>
</reference>
<comment type="caution">
    <text evidence="3">The sequence shown here is derived from an EMBL/GenBank/DDBJ whole genome shotgun (WGS) entry which is preliminary data.</text>
</comment>
<dbReference type="EMBL" id="NTHN02000026">
    <property type="protein sequence ID" value="MCT4371462.1"/>
    <property type="molecule type" value="Genomic_DNA"/>
</dbReference>
<dbReference type="Proteomes" id="UP000217448">
    <property type="component" value="Unassembled WGS sequence"/>
</dbReference>
<accession>A0A2A3JTZ1</accession>
<feature type="chain" id="PRO_5012652523" evidence="1">
    <location>
        <begin position="21"/>
        <end position="165"/>
    </location>
</feature>
<dbReference type="PROSITE" id="PS51257">
    <property type="entry name" value="PROKAR_LIPOPROTEIN"/>
    <property type="match status" value="1"/>
</dbReference>
<sequence>MEYKRFAKACALIAVAAGLAACSQNETRQPVQTQSADALMEADVYDGRGAPDSTIWDIFKARPDAGQIGAVNKYIWTASLQVLDFLPVESVDPFTGVITTGFGTPPGGGTAYRATILVSDPALDARSLNVSLQTRSGPASASAVHAVEDAILTRARQLRAVDSKI</sequence>
<proteinExistence type="predicted"/>
<organism evidence="3">
    <name type="scientific">Alloyangia mangrovi</name>
    <dbReference type="NCBI Taxonomy" id="1779329"/>
    <lineage>
        <taxon>Bacteria</taxon>
        <taxon>Pseudomonadati</taxon>
        <taxon>Pseudomonadota</taxon>
        <taxon>Alphaproteobacteria</taxon>
        <taxon>Rhodobacterales</taxon>
        <taxon>Roseobacteraceae</taxon>
        <taxon>Alloyangia</taxon>
    </lineage>
</organism>
<evidence type="ECO:0000313" key="2">
    <source>
        <dbReference type="EMBL" id="MCT4371462.1"/>
    </source>
</evidence>
<protein>
    <submittedName>
        <fullName evidence="2">DUF3576 domain-containing protein</fullName>
    </submittedName>
</protein>
<evidence type="ECO:0000313" key="3">
    <source>
        <dbReference type="EMBL" id="PBD18633.1"/>
    </source>
</evidence>
<dbReference type="AlphaFoldDB" id="A0A2A3JTZ1"/>
<feature type="signal peptide" evidence="1">
    <location>
        <begin position="1"/>
        <end position="20"/>
    </location>
</feature>
<dbReference type="Pfam" id="PF12100">
    <property type="entry name" value="DUF3576"/>
    <property type="match status" value="1"/>
</dbReference>
<keyword evidence="4" id="KW-1185">Reference proteome</keyword>
<gene>
    <name evidence="2" type="ORF">CLG85_014500</name>
    <name evidence="3" type="ORF">CLG85_13640</name>
</gene>
<evidence type="ECO:0000256" key="1">
    <source>
        <dbReference type="SAM" id="SignalP"/>
    </source>
</evidence>